<dbReference type="SUPFAM" id="SSF50475">
    <property type="entry name" value="FMN-binding split barrel"/>
    <property type="match status" value="1"/>
</dbReference>
<dbReference type="Proteomes" id="UP001432000">
    <property type="component" value="Chromosome"/>
</dbReference>
<gene>
    <name evidence="4" type="ORF">WDS16_26690</name>
</gene>
<protein>
    <submittedName>
        <fullName evidence="4">Flavin reductase</fullName>
    </submittedName>
</protein>
<dbReference type="InterPro" id="IPR050268">
    <property type="entry name" value="NADH-dep_flavin_reductase"/>
</dbReference>
<evidence type="ECO:0000313" key="5">
    <source>
        <dbReference type="Proteomes" id="UP001432000"/>
    </source>
</evidence>
<dbReference type="Gene3D" id="2.30.110.10">
    <property type="entry name" value="Electron Transport, Fmn-binding Protein, Chain A"/>
    <property type="match status" value="1"/>
</dbReference>
<dbReference type="InterPro" id="IPR002563">
    <property type="entry name" value="Flavin_Rdtase-like_dom"/>
</dbReference>
<dbReference type="SMART" id="SM00903">
    <property type="entry name" value="Flavin_Reduct"/>
    <property type="match status" value="1"/>
</dbReference>
<name>A0ABZ2PLF7_9NOCA</name>
<dbReference type="SUPFAM" id="SSF55781">
    <property type="entry name" value="GAF domain-like"/>
    <property type="match status" value="1"/>
</dbReference>
<dbReference type="Pfam" id="PF01613">
    <property type="entry name" value="Flavin_Reduct"/>
    <property type="match status" value="1"/>
</dbReference>
<sequence length="407" mass="43706">MARTDTDGRTPEVDSTHFRETLGRFPTGVVIVTAIDGDEPLGMVVGSFTSVSLDPPLVAYLPARTSTSYTRLAQRKHFCVNVLSVEQEGLCRQFSMRGVDKYAGVDWSPAPSGSPILAGAVAWIDCEVDDVVSAGDHDIVIGRVGALGAGAEATPMLFLRGGYGGFDARSLVAGYSTDLRKQLQVADLARAPMEQLAAELNLACYAQAVVDGDLVVVAGAGAGGTSVRTHIGHRMPFTPPYGALFCDEDDIDAAARRWSRYARKPASDDERRTYVDMLATVRTRGWSIGLKAPHHDRVWDQVTQYSRVAPTPDLDRKIGAVVDELTPYYEPNEVDAENNVRILAAPVVDDAGRTVLVLALFGMPNGVSPDQVESWARTLVSVADEVSRRLAASSISTELAPMTGAQK</sequence>
<dbReference type="InterPro" id="IPR029016">
    <property type="entry name" value="GAF-like_dom_sf"/>
</dbReference>
<dbReference type="EMBL" id="CP147846">
    <property type="protein sequence ID" value="WXG68728.1"/>
    <property type="molecule type" value="Genomic_DNA"/>
</dbReference>
<feature type="domain" description="IclR-ED" evidence="3">
    <location>
        <begin position="171"/>
        <end position="392"/>
    </location>
</feature>
<dbReference type="PROSITE" id="PS51078">
    <property type="entry name" value="ICLR_ED"/>
    <property type="match status" value="1"/>
</dbReference>
<dbReference type="InterPro" id="IPR014757">
    <property type="entry name" value="Tscrpt_reg_IclR_C"/>
</dbReference>
<evidence type="ECO:0000256" key="2">
    <source>
        <dbReference type="ARBA" id="ARBA00023002"/>
    </source>
</evidence>
<keyword evidence="5" id="KW-1185">Reference proteome</keyword>
<dbReference type="Gene3D" id="3.30.450.40">
    <property type="match status" value="1"/>
</dbReference>
<evidence type="ECO:0000256" key="1">
    <source>
        <dbReference type="ARBA" id="ARBA00008898"/>
    </source>
</evidence>
<dbReference type="PANTHER" id="PTHR30466:SF11">
    <property type="entry name" value="FLAVIN-DEPENDENT MONOOXYGENASE, REDUCTASE SUBUNIT HSAB"/>
    <property type="match status" value="1"/>
</dbReference>
<evidence type="ECO:0000259" key="3">
    <source>
        <dbReference type="PROSITE" id="PS51078"/>
    </source>
</evidence>
<dbReference type="InterPro" id="IPR012349">
    <property type="entry name" value="Split_barrel_FMN-bd"/>
</dbReference>
<dbReference type="PANTHER" id="PTHR30466">
    <property type="entry name" value="FLAVIN REDUCTASE"/>
    <property type="match status" value="1"/>
</dbReference>
<proteinExistence type="inferred from homology"/>
<dbReference type="RefSeq" id="WP_338889117.1">
    <property type="nucleotide sequence ID" value="NZ_CP147846.1"/>
</dbReference>
<comment type="similarity">
    <text evidence="1">Belongs to the non-flavoprotein flavin reductase family.</text>
</comment>
<accession>A0ABZ2PLF7</accession>
<reference evidence="4 5" key="1">
    <citation type="submission" date="2024-03" db="EMBL/GenBank/DDBJ databases">
        <title>Natural products discovery in diverse microorganisms through a two-stage MS feature dereplication strategy.</title>
        <authorList>
            <person name="Zhang R."/>
        </authorList>
    </citation>
    <scope>NUCLEOTIDE SEQUENCE [LARGE SCALE GENOMIC DNA]</scope>
    <source>
        <strain evidence="4 5">18930</strain>
    </source>
</reference>
<evidence type="ECO:0000313" key="4">
    <source>
        <dbReference type="EMBL" id="WXG68728.1"/>
    </source>
</evidence>
<organism evidence="4 5">
    <name type="scientific">Rhodococcus sovatensis</name>
    <dbReference type="NCBI Taxonomy" id="1805840"/>
    <lineage>
        <taxon>Bacteria</taxon>
        <taxon>Bacillati</taxon>
        <taxon>Actinomycetota</taxon>
        <taxon>Actinomycetes</taxon>
        <taxon>Mycobacteriales</taxon>
        <taxon>Nocardiaceae</taxon>
        <taxon>Rhodococcus</taxon>
    </lineage>
</organism>
<keyword evidence="2" id="KW-0560">Oxidoreductase</keyword>